<dbReference type="FunFam" id="2.30.29.30:FF:000286">
    <property type="entry name" value="PH-protein kinase domain containing protein"/>
    <property type="match status" value="1"/>
</dbReference>
<dbReference type="Proteomes" id="UP001209570">
    <property type="component" value="Unassembled WGS sequence"/>
</dbReference>
<keyword evidence="3" id="KW-1185">Reference proteome</keyword>
<evidence type="ECO:0000259" key="1">
    <source>
        <dbReference type="PROSITE" id="PS50003"/>
    </source>
</evidence>
<dbReference type="SMART" id="SM00233">
    <property type="entry name" value="PH"/>
    <property type="match status" value="1"/>
</dbReference>
<dbReference type="PROSITE" id="PS50003">
    <property type="entry name" value="PH_DOMAIN"/>
    <property type="match status" value="1"/>
</dbReference>
<evidence type="ECO:0000313" key="2">
    <source>
        <dbReference type="EMBL" id="KAJ0408828.1"/>
    </source>
</evidence>
<sequence length="125" mass="14477">MEGDFSQCDLSNPDYEGELTKRSVWLKEWRRRYFVLKGNKLYFCRAQNEPAHGLIDLADCLTVKSAEDKTNKRFCFEVATPDSTFYMYADSEKQKDEWIGAIGRAIVKYSSSFTGDQDDDDDDNN</sequence>
<dbReference type="AlphaFoldDB" id="A0AAD5M8S4"/>
<protein>
    <recommendedName>
        <fullName evidence="1">PH domain-containing protein</fullName>
    </recommendedName>
</protein>
<dbReference type="InterPro" id="IPR001849">
    <property type="entry name" value="PH_domain"/>
</dbReference>
<dbReference type="PANTHER" id="PTHR14336:SF8">
    <property type="entry name" value="PROTEIN OPY1"/>
    <property type="match status" value="1"/>
</dbReference>
<feature type="domain" description="PH" evidence="1">
    <location>
        <begin position="12"/>
        <end position="107"/>
    </location>
</feature>
<proteinExistence type="predicted"/>
<dbReference type="SUPFAM" id="SSF50729">
    <property type="entry name" value="PH domain-like"/>
    <property type="match status" value="1"/>
</dbReference>
<comment type="caution">
    <text evidence="2">The sequence shown here is derived from an EMBL/GenBank/DDBJ whole genome shotgun (WGS) entry which is preliminary data.</text>
</comment>
<reference evidence="2" key="1">
    <citation type="submission" date="2021-12" db="EMBL/GenBank/DDBJ databases">
        <title>Prjna785345.</title>
        <authorList>
            <person name="Rujirawat T."/>
            <person name="Krajaejun T."/>
        </authorList>
    </citation>
    <scope>NUCLEOTIDE SEQUENCE</scope>
    <source>
        <strain evidence="2">Pi057C3</strain>
    </source>
</reference>
<dbReference type="InterPro" id="IPR011993">
    <property type="entry name" value="PH-like_dom_sf"/>
</dbReference>
<organism evidence="2 3">
    <name type="scientific">Pythium insidiosum</name>
    <name type="common">Pythiosis disease agent</name>
    <dbReference type="NCBI Taxonomy" id="114742"/>
    <lineage>
        <taxon>Eukaryota</taxon>
        <taxon>Sar</taxon>
        <taxon>Stramenopiles</taxon>
        <taxon>Oomycota</taxon>
        <taxon>Peronosporomycetes</taxon>
        <taxon>Pythiales</taxon>
        <taxon>Pythiaceae</taxon>
        <taxon>Pythium</taxon>
    </lineage>
</organism>
<dbReference type="InterPro" id="IPR051707">
    <property type="entry name" value="PI-Interact_SigTrans_Reg"/>
</dbReference>
<dbReference type="Gene3D" id="2.30.29.30">
    <property type="entry name" value="Pleckstrin-homology domain (PH domain)/Phosphotyrosine-binding domain (PTB)"/>
    <property type="match status" value="1"/>
</dbReference>
<dbReference type="PANTHER" id="PTHR14336">
    <property type="entry name" value="TANDEM PH DOMAIN CONTAINING PROTEIN"/>
    <property type="match status" value="1"/>
</dbReference>
<name>A0AAD5M8S4_PYTIN</name>
<dbReference type="Pfam" id="PF00169">
    <property type="entry name" value="PH"/>
    <property type="match status" value="1"/>
</dbReference>
<gene>
    <name evidence="2" type="ORF">P43SY_000724</name>
</gene>
<dbReference type="CDD" id="cd13276">
    <property type="entry name" value="PH_AtPH1"/>
    <property type="match status" value="1"/>
</dbReference>
<evidence type="ECO:0000313" key="3">
    <source>
        <dbReference type="Proteomes" id="UP001209570"/>
    </source>
</evidence>
<accession>A0AAD5M8S4</accession>
<dbReference type="EMBL" id="JAKCXM010000008">
    <property type="protein sequence ID" value="KAJ0408828.1"/>
    <property type="molecule type" value="Genomic_DNA"/>
</dbReference>